<dbReference type="Pfam" id="PF05635">
    <property type="entry name" value="23S_rRNA_IVP"/>
    <property type="match status" value="1"/>
</dbReference>
<dbReference type="Proteomes" id="UP000715781">
    <property type="component" value="Unassembled WGS sequence"/>
</dbReference>
<evidence type="ECO:0000313" key="1">
    <source>
        <dbReference type="EMBL" id="MBW4566211.1"/>
    </source>
</evidence>
<organism evidence="1 2">
    <name type="scientific">Mojavia pulchra JT2-VF2</name>
    <dbReference type="NCBI Taxonomy" id="287848"/>
    <lineage>
        <taxon>Bacteria</taxon>
        <taxon>Bacillati</taxon>
        <taxon>Cyanobacteriota</taxon>
        <taxon>Cyanophyceae</taxon>
        <taxon>Nostocales</taxon>
        <taxon>Nostocaceae</taxon>
    </lineage>
</organism>
<dbReference type="InterPro" id="IPR036583">
    <property type="entry name" value="23S_rRNA_IVS_sf"/>
</dbReference>
<proteinExistence type="predicted"/>
<comment type="caution">
    <text evidence="1">The sequence shown here is derived from an EMBL/GenBank/DDBJ whole genome shotgun (WGS) entry which is preliminary data.</text>
</comment>
<dbReference type="PANTHER" id="PTHR38471">
    <property type="entry name" value="FOUR HELIX BUNDLE PROTEIN"/>
    <property type="match status" value="1"/>
</dbReference>
<dbReference type="Gene3D" id="1.20.1440.60">
    <property type="entry name" value="23S rRNA-intervening sequence"/>
    <property type="match status" value="1"/>
</dbReference>
<dbReference type="AlphaFoldDB" id="A0A951Q7X2"/>
<accession>A0A951Q7X2</accession>
<evidence type="ECO:0000313" key="2">
    <source>
        <dbReference type="Proteomes" id="UP000715781"/>
    </source>
</evidence>
<sequence>MDKNVGIVDRSKVFAIRIIKACSFLDEKPGVCRTLSKQLLRSGTSIGANVRESRSAQSDRDFLHKMEIALKEARETEYWLEILIESEVVEKPKFDQLLKEANEIVKILIASTRTVKEKLNGKTKLSAAIEKQ</sequence>
<protein>
    <submittedName>
        <fullName evidence="1">Four helix bundle protein</fullName>
    </submittedName>
</protein>
<reference evidence="1" key="1">
    <citation type="submission" date="2021-05" db="EMBL/GenBank/DDBJ databases">
        <authorList>
            <person name="Pietrasiak N."/>
            <person name="Ward R."/>
            <person name="Stajich J.E."/>
            <person name="Kurbessoian T."/>
        </authorList>
    </citation>
    <scope>NUCLEOTIDE SEQUENCE</scope>
    <source>
        <strain evidence="1">JT2-VF2</strain>
    </source>
</reference>
<dbReference type="SUPFAM" id="SSF158446">
    <property type="entry name" value="IVS-encoded protein-like"/>
    <property type="match status" value="1"/>
</dbReference>
<name>A0A951Q7X2_9NOST</name>
<gene>
    <name evidence="1" type="ORF">KME32_35110</name>
</gene>
<dbReference type="EMBL" id="JAHHHN010000066">
    <property type="protein sequence ID" value="MBW4566211.1"/>
    <property type="molecule type" value="Genomic_DNA"/>
</dbReference>
<reference evidence="1" key="2">
    <citation type="journal article" date="2022" name="Microbiol. Resour. Announc.">
        <title>Metagenome Sequencing to Explore Phylogenomics of Terrestrial Cyanobacteria.</title>
        <authorList>
            <person name="Ward R.D."/>
            <person name="Stajich J.E."/>
            <person name="Johansen J.R."/>
            <person name="Huntemann M."/>
            <person name="Clum A."/>
            <person name="Foster B."/>
            <person name="Foster B."/>
            <person name="Roux S."/>
            <person name="Palaniappan K."/>
            <person name="Varghese N."/>
            <person name="Mukherjee S."/>
            <person name="Reddy T.B.K."/>
            <person name="Daum C."/>
            <person name="Copeland A."/>
            <person name="Chen I.A."/>
            <person name="Ivanova N.N."/>
            <person name="Kyrpides N.C."/>
            <person name="Shapiro N."/>
            <person name="Eloe-Fadrosh E.A."/>
            <person name="Pietrasiak N."/>
        </authorList>
    </citation>
    <scope>NUCLEOTIDE SEQUENCE</scope>
    <source>
        <strain evidence="1">JT2-VF2</strain>
    </source>
</reference>
<dbReference type="PIRSF" id="PIRSF035652">
    <property type="entry name" value="CHP02436"/>
    <property type="match status" value="1"/>
</dbReference>
<dbReference type="NCBIfam" id="TIGR02436">
    <property type="entry name" value="four helix bundle protein"/>
    <property type="match status" value="1"/>
</dbReference>
<dbReference type="PANTHER" id="PTHR38471:SF2">
    <property type="entry name" value="FOUR HELIX BUNDLE PROTEIN"/>
    <property type="match status" value="1"/>
</dbReference>
<dbReference type="InterPro" id="IPR012657">
    <property type="entry name" value="23S_rRNA-intervening_sequence"/>
</dbReference>